<dbReference type="SUPFAM" id="SSF48695">
    <property type="entry name" value="Multiheme cytochromes"/>
    <property type="match status" value="1"/>
</dbReference>
<keyword evidence="3" id="KW-0479">Metal-binding</keyword>
<evidence type="ECO:0000259" key="8">
    <source>
        <dbReference type="Pfam" id="PF14522"/>
    </source>
</evidence>
<name>A0A517R2X8_9PLAN</name>
<dbReference type="Gene3D" id="3.90.10.10">
    <property type="entry name" value="Cytochrome C3"/>
    <property type="match status" value="2"/>
</dbReference>
<keyword evidence="4" id="KW-0249">Electron transport</keyword>
<organism evidence="9 10">
    <name type="scientific">Stratiformator vulcanicus</name>
    <dbReference type="NCBI Taxonomy" id="2527980"/>
    <lineage>
        <taxon>Bacteria</taxon>
        <taxon>Pseudomonadati</taxon>
        <taxon>Planctomycetota</taxon>
        <taxon>Planctomycetia</taxon>
        <taxon>Planctomycetales</taxon>
        <taxon>Planctomycetaceae</taxon>
        <taxon>Stratiformator</taxon>
    </lineage>
</organism>
<dbReference type="AlphaFoldDB" id="A0A517R2X8"/>
<dbReference type="EMBL" id="CP036268">
    <property type="protein sequence ID" value="QDT38232.1"/>
    <property type="molecule type" value="Genomic_DNA"/>
</dbReference>
<keyword evidence="2" id="KW-0349">Heme</keyword>
<evidence type="ECO:0000256" key="2">
    <source>
        <dbReference type="ARBA" id="ARBA00022617"/>
    </source>
</evidence>
<dbReference type="Pfam" id="PF02085">
    <property type="entry name" value="Cytochrom_CIII"/>
    <property type="match status" value="1"/>
</dbReference>
<keyword evidence="1" id="KW-0813">Transport</keyword>
<feature type="transmembrane region" description="Helical" evidence="6">
    <location>
        <begin position="32"/>
        <end position="55"/>
    </location>
</feature>
<accession>A0A517R2X8</accession>
<proteinExistence type="predicted"/>
<dbReference type="GO" id="GO:0009055">
    <property type="term" value="F:electron transfer activity"/>
    <property type="evidence" value="ECO:0007669"/>
    <property type="project" value="InterPro"/>
</dbReference>
<dbReference type="PANTHER" id="PTHR39425:SF1">
    <property type="entry name" value="CYTOCHROME C7-LIKE DOMAIN-CONTAINING PROTEIN"/>
    <property type="match status" value="1"/>
</dbReference>
<keyword evidence="5" id="KW-0408">Iron</keyword>
<evidence type="ECO:0000259" key="7">
    <source>
        <dbReference type="Pfam" id="PF02085"/>
    </source>
</evidence>
<feature type="domain" description="Class III cytochrome C" evidence="7">
    <location>
        <begin position="65"/>
        <end position="129"/>
    </location>
</feature>
<evidence type="ECO:0000313" key="10">
    <source>
        <dbReference type="Proteomes" id="UP000317318"/>
    </source>
</evidence>
<dbReference type="InterPro" id="IPR029467">
    <property type="entry name" value="Cyt_c7-like"/>
</dbReference>
<evidence type="ECO:0000256" key="4">
    <source>
        <dbReference type="ARBA" id="ARBA00022982"/>
    </source>
</evidence>
<keyword evidence="6" id="KW-1133">Transmembrane helix</keyword>
<sequence>MRLPREFGDETVPRKCSAAMDRFLFPAWVNSLVVPTIGAIGIGAIYLGGLAVYGASPANLVTGYKPEQPVPFSHKLHSGKMKIDCRYCHTAVEHAAHSNIPATSTCANCHSNEKDAAGQNALVAVHTNSPKLVPVRESLATGAAVEWDRVHDLPDYAYFNHSAHVARGVSCVSCHGRVDTMEVVERVSPLNMAWCLNCHRNPYPNIRPVDEVTNLAWQPPEGKTAEEFGRELAELHGIKPNTDCSTCHR</sequence>
<evidence type="ECO:0000256" key="6">
    <source>
        <dbReference type="SAM" id="Phobius"/>
    </source>
</evidence>
<dbReference type="InterPro" id="IPR020942">
    <property type="entry name" value="Cyt_c_III_dom"/>
</dbReference>
<dbReference type="Pfam" id="PF14522">
    <property type="entry name" value="Cytochrome_C7"/>
    <property type="match status" value="1"/>
</dbReference>
<feature type="domain" description="Cytochrome c7-like" evidence="8">
    <location>
        <begin position="158"/>
        <end position="249"/>
    </location>
</feature>
<dbReference type="InterPro" id="IPR036280">
    <property type="entry name" value="Multihaem_cyt_sf"/>
</dbReference>
<evidence type="ECO:0000256" key="1">
    <source>
        <dbReference type="ARBA" id="ARBA00022448"/>
    </source>
</evidence>
<keyword evidence="10" id="KW-1185">Reference proteome</keyword>
<dbReference type="GO" id="GO:0020037">
    <property type="term" value="F:heme binding"/>
    <property type="evidence" value="ECO:0007669"/>
    <property type="project" value="InterPro"/>
</dbReference>
<dbReference type="GO" id="GO:0046872">
    <property type="term" value="F:metal ion binding"/>
    <property type="evidence" value="ECO:0007669"/>
    <property type="project" value="UniProtKB-KW"/>
</dbReference>
<reference evidence="9 10" key="1">
    <citation type="submission" date="2019-02" db="EMBL/GenBank/DDBJ databases">
        <title>Deep-cultivation of Planctomycetes and their phenomic and genomic characterization uncovers novel biology.</title>
        <authorList>
            <person name="Wiegand S."/>
            <person name="Jogler M."/>
            <person name="Boedeker C."/>
            <person name="Pinto D."/>
            <person name="Vollmers J."/>
            <person name="Rivas-Marin E."/>
            <person name="Kohn T."/>
            <person name="Peeters S.H."/>
            <person name="Heuer A."/>
            <person name="Rast P."/>
            <person name="Oberbeckmann S."/>
            <person name="Bunk B."/>
            <person name="Jeske O."/>
            <person name="Meyerdierks A."/>
            <person name="Storesund J.E."/>
            <person name="Kallscheuer N."/>
            <person name="Luecker S."/>
            <person name="Lage O.M."/>
            <person name="Pohl T."/>
            <person name="Merkel B.J."/>
            <person name="Hornburger P."/>
            <person name="Mueller R.-W."/>
            <person name="Bruemmer F."/>
            <person name="Labrenz M."/>
            <person name="Spormann A.M."/>
            <person name="Op den Camp H."/>
            <person name="Overmann J."/>
            <person name="Amann R."/>
            <person name="Jetten M.S.M."/>
            <person name="Mascher T."/>
            <person name="Medema M.H."/>
            <person name="Devos D.P."/>
            <person name="Kaster A.-K."/>
            <person name="Ovreas L."/>
            <person name="Rohde M."/>
            <person name="Galperin M.Y."/>
            <person name="Jogler C."/>
        </authorList>
    </citation>
    <scope>NUCLEOTIDE SEQUENCE [LARGE SCALE GENOMIC DNA]</scope>
    <source>
        <strain evidence="9 10">Pan189</strain>
    </source>
</reference>
<evidence type="ECO:0000256" key="3">
    <source>
        <dbReference type="ARBA" id="ARBA00022723"/>
    </source>
</evidence>
<evidence type="ECO:0000256" key="5">
    <source>
        <dbReference type="ARBA" id="ARBA00023004"/>
    </source>
</evidence>
<dbReference type="KEGG" id="svp:Pan189_26220"/>
<dbReference type="Proteomes" id="UP000317318">
    <property type="component" value="Chromosome"/>
</dbReference>
<gene>
    <name evidence="9" type="ORF">Pan189_26220</name>
</gene>
<dbReference type="PANTHER" id="PTHR39425">
    <property type="entry name" value="LIPOPROTEIN CYTOCHROME C"/>
    <property type="match status" value="1"/>
</dbReference>
<protein>
    <submittedName>
        <fullName evidence="9">Class III cytochrome C family protein</fullName>
    </submittedName>
</protein>
<dbReference type="CDD" id="cd08168">
    <property type="entry name" value="Cytochrom_C3"/>
    <property type="match status" value="1"/>
</dbReference>
<keyword evidence="6" id="KW-0472">Membrane</keyword>
<keyword evidence="6" id="KW-0812">Transmembrane</keyword>
<evidence type="ECO:0000313" key="9">
    <source>
        <dbReference type="EMBL" id="QDT38232.1"/>
    </source>
</evidence>